<evidence type="ECO:0000313" key="3">
    <source>
        <dbReference type="Proteomes" id="UP000294003"/>
    </source>
</evidence>
<sequence>MNNNMPLGWSQGVPTVSMVGSSHSSTSSEESRKHEASSMYKLLKKEPCEEFKATIAVVRPESFFALDRKLQTSKWKFWKSKPGMFVTTPECLQRTIDDLEADRRFDRLNLFISRKIEEIEFHVGSSIQILSVFRCPHHPRSNNRVLIKGSSTYSSVRLDDWQFQRHRHALYLGDGVGINVDMADTTSWTESVPILSDAQKEEVYGHFLCMKEYSADGSFWKPWKRHMAIVTGLIGGVGGMTPSFDAAAEGCYVEYLFGTTASRPSPPGSTLVSAAGTAGLLKAGVQAPIYFISWDTLFKWMRGMLPVVCGRYWSSVDRLLHLIGGKWLECPSDTRPVRPSLSRAGSSRDEKHVSWTSKEPTVSHFYVGESLI</sequence>
<keyword evidence="3" id="KW-1185">Reference proteome</keyword>
<feature type="region of interest" description="Disordered" evidence="1">
    <location>
        <begin position="335"/>
        <end position="355"/>
    </location>
</feature>
<evidence type="ECO:0000256" key="1">
    <source>
        <dbReference type="SAM" id="MobiDB-lite"/>
    </source>
</evidence>
<comment type="caution">
    <text evidence="2">The sequence shown here is derived from an EMBL/GenBank/DDBJ whole genome shotgun (WGS) entry which is preliminary data.</text>
</comment>
<accession>A0ABY0HBM4</accession>
<evidence type="ECO:0000313" key="2">
    <source>
        <dbReference type="EMBL" id="RYO88917.1"/>
    </source>
</evidence>
<gene>
    <name evidence="2" type="ORF">DL762_003497</name>
</gene>
<dbReference type="Proteomes" id="UP000294003">
    <property type="component" value="Unassembled WGS sequence"/>
</dbReference>
<dbReference type="EMBL" id="QJNS01000080">
    <property type="protein sequence ID" value="RYO88917.1"/>
    <property type="molecule type" value="Genomic_DNA"/>
</dbReference>
<name>A0ABY0HBM4_9PEZI</name>
<feature type="region of interest" description="Disordered" evidence="1">
    <location>
        <begin position="1"/>
        <end position="33"/>
    </location>
</feature>
<organism evidence="2 3">
    <name type="scientific">Monosporascus cannonballus</name>
    <dbReference type="NCBI Taxonomy" id="155416"/>
    <lineage>
        <taxon>Eukaryota</taxon>
        <taxon>Fungi</taxon>
        <taxon>Dikarya</taxon>
        <taxon>Ascomycota</taxon>
        <taxon>Pezizomycotina</taxon>
        <taxon>Sordariomycetes</taxon>
        <taxon>Xylariomycetidae</taxon>
        <taxon>Xylariales</taxon>
        <taxon>Xylariales incertae sedis</taxon>
        <taxon>Monosporascus</taxon>
    </lineage>
</organism>
<feature type="compositionally biased region" description="Low complexity" evidence="1">
    <location>
        <begin position="15"/>
        <end position="28"/>
    </location>
</feature>
<proteinExistence type="predicted"/>
<protein>
    <submittedName>
        <fullName evidence="2">Uncharacterized protein</fullName>
    </submittedName>
</protein>
<reference evidence="2 3" key="1">
    <citation type="submission" date="2018-06" db="EMBL/GenBank/DDBJ databases">
        <title>Complete Genomes of Monosporascus.</title>
        <authorList>
            <person name="Robinson A.J."/>
            <person name="Natvig D.O."/>
        </authorList>
    </citation>
    <scope>NUCLEOTIDE SEQUENCE [LARGE SCALE GENOMIC DNA]</scope>
    <source>
        <strain evidence="2 3">CBS 609.92</strain>
    </source>
</reference>